<dbReference type="EMBL" id="CP002160">
    <property type="protein sequence ID" value="ADL53337.1"/>
    <property type="molecule type" value="Genomic_DNA"/>
</dbReference>
<accession>D9SWQ5</accession>
<dbReference type="Proteomes" id="UP000002730">
    <property type="component" value="Chromosome"/>
</dbReference>
<sequence length="45" mass="5247">MDISKFIKQYIKNPRIVGAVTPSSEKLCCRMVEDMLNYLKVKDIK</sequence>
<keyword evidence="2" id="KW-1185">Reference proteome</keyword>
<evidence type="ECO:0000313" key="2">
    <source>
        <dbReference type="Proteomes" id="UP000002730"/>
    </source>
</evidence>
<protein>
    <submittedName>
        <fullName evidence="1">Ribosomal RNA adenine dimethylase</fullName>
    </submittedName>
</protein>
<dbReference type="GO" id="GO:0032259">
    <property type="term" value="P:methylation"/>
    <property type="evidence" value="ECO:0007669"/>
    <property type="project" value="UniProtKB-KW"/>
</dbReference>
<dbReference type="AlphaFoldDB" id="D9SWQ5"/>
<keyword evidence="1" id="KW-0808">Transferase</keyword>
<reference evidence="1 2" key="1">
    <citation type="submission" date="2010-08" db="EMBL/GenBank/DDBJ databases">
        <title>Complete sequence of Clostridium cellulovorans 743B.</title>
        <authorList>
            <consortium name="US DOE Joint Genome Institute"/>
            <person name="Lucas S."/>
            <person name="Copeland A."/>
            <person name="Lapidus A."/>
            <person name="Cheng J.-F."/>
            <person name="Bruce D."/>
            <person name="Goodwin L."/>
            <person name="Pitluck S."/>
            <person name="Chertkov O."/>
            <person name="Detter J.C."/>
            <person name="Han C."/>
            <person name="Tapia R."/>
            <person name="Land M."/>
            <person name="Hauser L."/>
            <person name="Chang Y.-J."/>
            <person name="Jeffries C."/>
            <person name="Kyrpides N."/>
            <person name="Ivanova N."/>
            <person name="Mikhailova N."/>
            <person name="Hemme C.L."/>
            <person name="Woyke T."/>
        </authorList>
    </citation>
    <scope>NUCLEOTIDE SEQUENCE [LARGE SCALE GENOMIC DNA]</scope>
    <source>
        <strain evidence="2">ATCC 35296 / DSM 3052 / OCM 3 / 743B</strain>
    </source>
</reference>
<dbReference type="GO" id="GO:0008168">
    <property type="term" value="F:methyltransferase activity"/>
    <property type="evidence" value="ECO:0007669"/>
    <property type="project" value="UniProtKB-KW"/>
</dbReference>
<keyword evidence="1" id="KW-0489">Methyltransferase</keyword>
<name>D9SWQ5_CLOC7</name>
<dbReference type="KEGG" id="ccb:Clocel_3667"/>
<dbReference type="HOGENOM" id="CLU_3198036_0_0_9"/>
<evidence type="ECO:0000313" key="1">
    <source>
        <dbReference type="EMBL" id="ADL53337.1"/>
    </source>
</evidence>
<gene>
    <name evidence="1" type="ordered locus">Clocel_3667</name>
</gene>
<proteinExistence type="predicted"/>
<organism evidence="1 2">
    <name type="scientific">Clostridium cellulovorans (strain ATCC 35296 / DSM 3052 / OCM 3 / 743B)</name>
    <dbReference type="NCBI Taxonomy" id="573061"/>
    <lineage>
        <taxon>Bacteria</taxon>
        <taxon>Bacillati</taxon>
        <taxon>Bacillota</taxon>
        <taxon>Clostridia</taxon>
        <taxon>Eubacteriales</taxon>
        <taxon>Clostridiaceae</taxon>
        <taxon>Clostridium</taxon>
    </lineage>
</organism>
<dbReference type="RefSeq" id="WP_010073675.1">
    <property type="nucleotide sequence ID" value="NC_014393.1"/>
</dbReference>